<evidence type="ECO:0000313" key="5">
    <source>
        <dbReference type="Proteomes" id="UP000050326"/>
    </source>
</evidence>
<dbReference type="SUPFAM" id="SSF48498">
    <property type="entry name" value="Tetracyclin repressor-like, C-terminal domain"/>
    <property type="match status" value="1"/>
</dbReference>
<gene>
    <name evidence="4" type="ORF">OXPF_37030</name>
</gene>
<evidence type="ECO:0000313" key="4">
    <source>
        <dbReference type="EMBL" id="KPU42934.1"/>
    </source>
</evidence>
<dbReference type="InterPro" id="IPR009057">
    <property type="entry name" value="Homeodomain-like_sf"/>
</dbReference>
<dbReference type="Gene3D" id="1.10.10.60">
    <property type="entry name" value="Homeodomain-like"/>
    <property type="match status" value="1"/>
</dbReference>
<dbReference type="Proteomes" id="UP000050326">
    <property type="component" value="Unassembled WGS sequence"/>
</dbReference>
<evidence type="ECO:0000256" key="1">
    <source>
        <dbReference type="ARBA" id="ARBA00023125"/>
    </source>
</evidence>
<dbReference type="Gene3D" id="1.10.357.10">
    <property type="entry name" value="Tetracycline Repressor, domain 2"/>
    <property type="match status" value="1"/>
</dbReference>
<dbReference type="GO" id="GO:0003677">
    <property type="term" value="F:DNA binding"/>
    <property type="evidence" value="ECO:0007669"/>
    <property type="project" value="UniProtKB-UniRule"/>
</dbReference>
<dbReference type="OrthoDB" id="9780939at2"/>
<sequence>MNETFENLGQDKKERILNAALNEFANKEYADASTNNIVAAAQISKGILFRYFGSKKNLYLYLYKYVRDIMDKEIMSQIDTSSGDLHSILKQLGIKKLEVLKRHPGMTDFIAQAKREKSPEVRENLEKIEKVRGYQLRENFLFDNLNINLFKPEFRDENTIKLIRWAFEGCAKELQDNYKGQDIQDTAIDELMNDYEKYIEIIRQAFYC</sequence>
<reference evidence="4 5" key="1">
    <citation type="submission" date="2015-09" db="EMBL/GenBank/DDBJ databases">
        <title>Genome sequence of Oxobacter pfennigii DSM 3222.</title>
        <authorList>
            <person name="Poehlein A."/>
            <person name="Bengelsdorf F.R."/>
            <person name="Schiel-Bengelsdorf B."/>
            <person name="Duerre P."/>
            <person name="Daniel R."/>
        </authorList>
    </citation>
    <scope>NUCLEOTIDE SEQUENCE [LARGE SCALE GENOMIC DNA]</scope>
    <source>
        <strain evidence="4 5">DSM 3222</strain>
    </source>
</reference>
<dbReference type="SUPFAM" id="SSF46689">
    <property type="entry name" value="Homeodomain-like"/>
    <property type="match status" value="1"/>
</dbReference>
<dbReference type="PRINTS" id="PR00455">
    <property type="entry name" value="HTHTETR"/>
</dbReference>
<dbReference type="PROSITE" id="PS50977">
    <property type="entry name" value="HTH_TETR_2"/>
    <property type="match status" value="1"/>
</dbReference>
<evidence type="ECO:0000259" key="3">
    <source>
        <dbReference type="PROSITE" id="PS50977"/>
    </source>
</evidence>
<dbReference type="EMBL" id="LKET01000051">
    <property type="protein sequence ID" value="KPU42934.1"/>
    <property type="molecule type" value="Genomic_DNA"/>
</dbReference>
<name>A0A0P8W5K7_9CLOT</name>
<comment type="caution">
    <text evidence="4">The sequence shown here is derived from an EMBL/GenBank/DDBJ whole genome shotgun (WGS) entry which is preliminary data.</text>
</comment>
<dbReference type="STRING" id="36849.OXPF_37030"/>
<feature type="domain" description="HTH tetR-type" evidence="3">
    <location>
        <begin position="10"/>
        <end position="70"/>
    </location>
</feature>
<organism evidence="4 5">
    <name type="scientific">Oxobacter pfennigii</name>
    <dbReference type="NCBI Taxonomy" id="36849"/>
    <lineage>
        <taxon>Bacteria</taxon>
        <taxon>Bacillati</taxon>
        <taxon>Bacillota</taxon>
        <taxon>Clostridia</taxon>
        <taxon>Eubacteriales</taxon>
        <taxon>Clostridiaceae</taxon>
        <taxon>Oxobacter</taxon>
    </lineage>
</organism>
<dbReference type="PANTHER" id="PTHR30328:SF54">
    <property type="entry name" value="HTH-TYPE TRANSCRIPTIONAL REPRESSOR SCO4008"/>
    <property type="match status" value="1"/>
</dbReference>
<dbReference type="InterPro" id="IPR001647">
    <property type="entry name" value="HTH_TetR"/>
</dbReference>
<protein>
    <submittedName>
        <fullName evidence="4">Putative DNA-binding transcriptional regulator</fullName>
    </submittedName>
</protein>
<dbReference type="PATRIC" id="fig|36849.3.peg.3910"/>
<dbReference type="PANTHER" id="PTHR30328">
    <property type="entry name" value="TRANSCRIPTIONAL REPRESSOR"/>
    <property type="match status" value="1"/>
</dbReference>
<keyword evidence="5" id="KW-1185">Reference proteome</keyword>
<dbReference type="InterPro" id="IPR050109">
    <property type="entry name" value="HTH-type_TetR-like_transc_reg"/>
</dbReference>
<keyword evidence="1 2" id="KW-0238">DNA-binding</keyword>
<dbReference type="AlphaFoldDB" id="A0A0P8W5K7"/>
<accession>A0A0P8W5K7</accession>
<dbReference type="GO" id="GO:0006355">
    <property type="term" value="P:regulation of DNA-templated transcription"/>
    <property type="evidence" value="ECO:0007669"/>
    <property type="project" value="UniProtKB-ARBA"/>
</dbReference>
<proteinExistence type="predicted"/>
<evidence type="ECO:0000256" key="2">
    <source>
        <dbReference type="PROSITE-ProRule" id="PRU00335"/>
    </source>
</evidence>
<dbReference type="Pfam" id="PF00440">
    <property type="entry name" value="TetR_N"/>
    <property type="match status" value="1"/>
</dbReference>
<feature type="DNA-binding region" description="H-T-H motif" evidence="2">
    <location>
        <begin position="33"/>
        <end position="52"/>
    </location>
</feature>
<dbReference type="InterPro" id="IPR036271">
    <property type="entry name" value="Tet_transcr_reg_TetR-rel_C_sf"/>
</dbReference>
<dbReference type="RefSeq" id="WP_160317267.1">
    <property type="nucleotide sequence ID" value="NZ_LKET01000051.1"/>
</dbReference>